<sequence>MSSDSTRKPLGGSGQKRSNGTRTDGDIPSPTDGDISSPQLAQKSAQSPDFELTQGSSTHKGTMTATGKGSIVSGNRADGIKSGKVKQDGSEYHAAIVSNDNGSIITGNSANGRPTI</sequence>
<reference evidence="2 3" key="1">
    <citation type="journal article" date="2013" name="PLoS Genet.">
        <title>Comparative genome structure, secondary metabolite, and effector coding capacity across Cochliobolus pathogens.</title>
        <authorList>
            <person name="Condon B.J."/>
            <person name="Leng Y."/>
            <person name="Wu D."/>
            <person name="Bushley K.E."/>
            <person name="Ohm R.A."/>
            <person name="Otillar R."/>
            <person name="Martin J."/>
            <person name="Schackwitz W."/>
            <person name="Grimwood J."/>
            <person name="MohdZainudin N."/>
            <person name="Xue C."/>
            <person name="Wang R."/>
            <person name="Manning V.A."/>
            <person name="Dhillon B."/>
            <person name="Tu Z.J."/>
            <person name="Steffenson B.J."/>
            <person name="Salamov A."/>
            <person name="Sun H."/>
            <person name="Lowry S."/>
            <person name="LaButti K."/>
            <person name="Han J."/>
            <person name="Copeland A."/>
            <person name="Lindquist E."/>
            <person name="Barry K."/>
            <person name="Schmutz J."/>
            <person name="Baker S.E."/>
            <person name="Ciuffetti L.M."/>
            <person name="Grigoriev I.V."/>
            <person name="Zhong S."/>
            <person name="Turgeon B.G."/>
        </authorList>
    </citation>
    <scope>NUCLEOTIDE SEQUENCE [LARGE SCALE GENOMIC DNA]</scope>
    <source>
        <strain evidence="2 3">26-R-13</strain>
    </source>
</reference>
<accession>W6YFV8</accession>
<feature type="region of interest" description="Disordered" evidence="1">
    <location>
        <begin position="1"/>
        <end position="87"/>
    </location>
</feature>
<name>W6YFV8_COCC2</name>
<dbReference type="EMBL" id="KI964560">
    <property type="protein sequence ID" value="EUC36528.1"/>
    <property type="molecule type" value="Genomic_DNA"/>
</dbReference>
<keyword evidence="3" id="KW-1185">Reference proteome</keyword>
<evidence type="ECO:0000256" key="1">
    <source>
        <dbReference type="SAM" id="MobiDB-lite"/>
    </source>
</evidence>
<feature type="compositionally biased region" description="Polar residues" evidence="1">
    <location>
        <begin position="34"/>
        <end position="67"/>
    </location>
</feature>
<proteinExistence type="predicted"/>
<protein>
    <submittedName>
        <fullName evidence="2">Uncharacterized protein</fullName>
    </submittedName>
</protein>
<dbReference type="RefSeq" id="XP_007709094.1">
    <property type="nucleotide sequence ID" value="XM_007710904.1"/>
</dbReference>
<dbReference type="AlphaFoldDB" id="W6YFV8"/>
<evidence type="ECO:0000313" key="2">
    <source>
        <dbReference type="EMBL" id="EUC36528.1"/>
    </source>
</evidence>
<feature type="compositionally biased region" description="Basic and acidic residues" evidence="1">
    <location>
        <begin position="78"/>
        <end position="87"/>
    </location>
</feature>
<dbReference type="Proteomes" id="UP000053841">
    <property type="component" value="Unassembled WGS sequence"/>
</dbReference>
<dbReference type="HOGENOM" id="CLU_169105_0_0_1"/>
<dbReference type="OrthoDB" id="10476085at2759"/>
<dbReference type="GeneID" id="19145458"/>
<dbReference type="KEGG" id="bze:COCCADRAFT_2365"/>
<evidence type="ECO:0000313" key="3">
    <source>
        <dbReference type="Proteomes" id="UP000053841"/>
    </source>
</evidence>
<gene>
    <name evidence="2" type="ORF">COCCADRAFT_2365</name>
</gene>
<organism evidence="2 3">
    <name type="scientific">Cochliobolus carbonum (strain 26-R-13)</name>
    <name type="common">Maize leaf spot fungus</name>
    <name type="synonym">Bipolaris zeicola</name>
    <dbReference type="NCBI Taxonomy" id="930089"/>
    <lineage>
        <taxon>Eukaryota</taxon>
        <taxon>Fungi</taxon>
        <taxon>Dikarya</taxon>
        <taxon>Ascomycota</taxon>
        <taxon>Pezizomycotina</taxon>
        <taxon>Dothideomycetes</taxon>
        <taxon>Pleosporomycetidae</taxon>
        <taxon>Pleosporales</taxon>
        <taxon>Pleosporineae</taxon>
        <taxon>Pleosporaceae</taxon>
        <taxon>Bipolaris</taxon>
    </lineage>
</organism>